<reference evidence="1 2" key="1">
    <citation type="journal article" date="2020" name="Phytopathology">
        <title>Genome Sequence Resources of Colletotrichum truncatum, C. plurivorum, C. musicola, and C. sojae: Four Species Pathogenic to Soybean (Glycine max).</title>
        <authorList>
            <person name="Rogerio F."/>
            <person name="Boufleur T.R."/>
            <person name="Ciampi-Guillardi M."/>
            <person name="Sukno S.A."/>
            <person name="Thon M.R."/>
            <person name="Massola Junior N.S."/>
            <person name="Baroncelli R."/>
        </authorList>
    </citation>
    <scope>NUCLEOTIDE SEQUENCE [LARGE SCALE GENOMIC DNA]</scope>
    <source>
        <strain evidence="1 2">CMES1059</strain>
    </source>
</reference>
<proteinExistence type="predicted"/>
<keyword evidence="2" id="KW-1185">Reference proteome</keyword>
<dbReference type="EMBL" id="VUJX02000001">
    <property type="protein sequence ID" value="KAL0944367.1"/>
    <property type="molecule type" value="Genomic_DNA"/>
</dbReference>
<comment type="caution">
    <text evidence="1">The sequence shown here is derived from an EMBL/GenBank/DDBJ whole genome shotgun (WGS) entry which is preliminary data.</text>
</comment>
<accession>A0ACC3ZJQ2</accession>
<sequence length="708" mass="79972">MGDYYHHFLTSMSGVTASQSMSPQDTHPPQFPGSHMPMMGGAMPGPYTNIGYFTGFPDPVGLSAPKSSRNRRKSAPGLDHVKHRRTRSGCYMCRSRRVKCDETRPICDRCRKGSRECIYPEPPATKVSTGQTTTTPKDTTTTQQASPDSSNDPEDAEEETEPTGLDTILDEDEGDDESYQKHFTGPSRSSTASSFNPQRAGWTPGSSETPPHEGTKSASPSASVGTSSSQATTTYAVPDLGLLSLSSHTDWSHLPTDLRQHLEYFCENVTHYHYCMLTDAHEIFRVVLPNYALQNEALLYAVVGFAAYQRTLQDPDGKIEDFLKYYNKSVILLLNSLKRKEKHGIATLLTVLQLATIEEYLGDWINLMGHQKAAFEMLTHLFTHETASQSPLGRMIVSWYGRFDIFIALMGGFPTMLPRQWFTTFVEHCDKQAAVDEDSLHWKMEAESGRLRVISREMSTLFARGSRGQISQEDFAIEHERIQKELHDWKDGWDRALTDPVHLVTDFSHARPLNEDDIVDPFVPGVLYDFPVFSTTMLTSEWNSTTMMHKCQSPTSKRAELYAELKTHAYAICQIFEAVENWPSRPKGSLILIQACIALSALFLPQDPKHHMWIRRKFALLETMGYIHPITLRSKMAELFHEPSCVRWWLPADKGFSRVLQSVRTFADERNANAISSQMENLREVRHIFAKMQMFDEASAQGSHTTTA</sequence>
<name>A0ACC3ZJQ2_COLTU</name>
<evidence type="ECO:0000313" key="1">
    <source>
        <dbReference type="EMBL" id="KAL0944367.1"/>
    </source>
</evidence>
<dbReference type="Proteomes" id="UP000805649">
    <property type="component" value="Unassembled WGS sequence"/>
</dbReference>
<organism evidence="1 2">
    <name type="scientific">Colletotrichum truncatum</name>
    <name type="common">Anthracnose fungus</name>
    <name type="synonym">Colletotrichum capsici</name>
    <dbReference type="NCBI Taxonomy" id="5467"/>
    <lineage>
        <taxon>Eukaryota</taxon>
        <taxon>Fungi</taxon>
        <taxon>Dikarya</taxon>
        <taxon>Ascomycota</taxon>
        <taxon>Pezizomycotina</taxon>
        <taxon>Sordariomycetes</taxon>
        <taxon>Hypocreomycetidae</taxon>
        <taxon>Glomerellales</taxon>
        <taxon>Glomerellaceae</taxon>
        <taxon>Colletotrichum</taxon>
        <taxon>Colletotrichum truncatum species complex</taxon>
    </lineage>
</organism>
<evidence type="ECO:0000313" key="2">
    <source>
        <dbReference type="Proteomes" id="UP000805649"/>
    </source>
</evidence>
<protein>
    <submittedName>
        <fullName evidence="1">C6 finger domain-containing protein</fullName>
    </submittedName>
</protein>
<gene>
    <name evidence="1" type="ORF">CTRU02_202254</name>
</gene>